<dbReference type="AlphaFoldDB" id="A0A919R6S8"/>
<comment type="caution">
    <text evidence="1">The sequence shown here is derived from an EMBL/GenBank/DDBJ whole genome shotgun (WGS) entry which is preliminary data.</text>
</comment>
<evidence type="ECO:0000313" key="1">
    <source>
        <dbReference type="EMBL" id="GII80679.1"/>
    </source>
</evidence>
<keyword evidence="2" id="KW-1185">Reference proteome</keyword>
<proteinExistence type="predicted"/>
<evidence type="ECO:0000313" key="2">
    <source>
        <dbReference type="Proteomes" id="UP000655287"/>
    </source>
</evidence>
<accession>A0A919R6S8</accession>
<name>A0A919R6S8_9ACTN</name>
<dbReference type="InterPro" id="IPR036890">
    <property type="entry name" value="HATPase_C_sf"/>
</dbReference>
<gene>
    <name evidence="1" type="ORF">Sru01_56610</name>
</gene>
<protein>
    <recommendedName>
        <fullName evidence="3">Histidine kinase/HSP90-like ATPase domain-containing protein</fullName>
    </recommendedName>
</protein>
<organism evidence="1 2">
    <name type="scientific">Sphaerisporangium rufum</name>
    <dbReference type="NCBI Taxonomy" id="1381558"/>
    <lineage>
        <taxon>Bacteria</taxon>
        <taxon>Bacillati</taxon>
        <taxon>Actinomycetota</taxon>
        <taxon>Actinomycetes</taxon>
        <taxon>Streptosporangiales</taxon>
        <taxon>Streptosporangiaceae</taxon>
        <taxon>Sphaerisporangium</taxon>
    </lineage>
</organism>
<reference evidence="1" key="1">
    <citation type="submission" date="2021-01" db="EMBL/GenBank/DDBJ databases">
        <title>Whole genome shotgun sequence of Sphaerisporangium rufum NBRC 109079.</title>
        <authorList>
            <person name="Komaki H."/>
            <person name="Tamura T."/>
        </authorList>
    </citation>
    <scope>NUCLEOTIDE SEQUENCE</scope>
    <source>
        <strain evidence="1">NBRC 109079</strain>
    </source>
</reference>
<dbReference type="EMBL" id="BOOU01000077">
    <property type="protein sequence ID" value="GII80679.1"/>
    <property type="molecule type" value="Genomic_DNA"/>
</dbReference>
<evidence type="ECO:0008006" key="3">
    <source>
        <dbReference type="Google" id="ProtNLM"/>
    </source>
</evidence>
<dbReference type="SUPFAM" id="SSF55874">
    <property type="entry name" value="ATPase domain of HSP90 chaperone/DNA topoisomerase II/histidine kinase"/>
    <property type="match status" value="1"/>
</dbReference>
<dbReference type="Gene3D" id="3.30.565.10">
    <property type="entry name" value="Histidine kinase-like ATPase, C-terminal domain"/>
    <property type="match status" value="1"/>
</dbReference>
<dbReference type="Proteomes" id="UP000655287">
    <property type="component" value="Unassembled WGS sequence"/>
</dbReference>
<sequence length="159" mass="16789">MTETAGTIGTVETMETAETGAVGRMPGIGRLAPAAVTDRTRSLYDLLAEWSRRTRVNVEVWAMPALPVADAVADAVYDVVAEVLRLVETHTAPRTLSFALTTGRGGLRLTICDDGRGAGPAGTARSAEIMKRCFRQVGGTLTVRAVAGEGLTVHGRIRP</sequence>